<dbReference type="Proteomes" id="UP000054560">
    <property type="component" value="Unassembled WGS sequence"/>
</dbReference>
<dbReference type="EMBL" id="KQ241714">
    <property type="protein sequence ID" value="KNC85218.1"/>
    <property type="molecule type" value="Genomic_DNA"/>
</dbReference>
<evidence type="ECO:0000256" key="1">
    <source>
        <dbReference type="SAM" id="MobiDB-lite"/>
    </source>
</evidence>
<sequence>MWQDTRGTHSDCTVGPTNGFKLDPLFLQRLGYAEPKHTAYMMCLDTVREISVAMADAGGQPAFEQATPEEQQRRTQLTQAHHEPT</sequence>
<dbReference type="AlphaFoldDB" id="A0A0L0GAE2"/>
<proteinExistence type="predicted"/>
<organism evidence="2 3">
    <name type="scientific">Sphaeroforma arctica JP610</name>
    <dbReference type="NCBI Taxonomy" id="667725"/>
    <lineage>
        <taxon>Eukaryota</taxon>
        <taxon>Ichthyosporea</taxon>
        <taxon>Ichthyophonida</taxon>
        <taxon>Sphaeroforma</taxon>
    </lineage>
</organism>
<accession>A0A0L0GAE2</accession>
<evidence type="ECO:0000313" key="2">
    <source>
        <dbReference type="EMBL" id="KNC85218.1"/>
    </source>
</evidence>
<keyword evidence="3" id="KW-1185">Reference proteome</keyword>
<evidence type="ECO:0000313" key="3">
    <source>
        <dbReference type="Proteomes" id="UP000054560"/>
    </source>
</evidence>
<name>A0A0L0GAE2_9EUKA</name>
<protein>
    <submittedName>
        <fullName evidence="2">Uncharacterized protein</fullName>
    </submittedName>
</protein>
<feature type="region of interest" description="Disordered" evidence="1">
    <location>
        <begin position="59"/>
        <end position="85"/>
    </location>
</feature>
<dbReference type="GeneID" id="25903098"/>
<reference evidence="2 3" key="1">
    <citation type="submission" date="2011-02" db="EMBL/GenBank/DDBJ databases">
        <title>The Genome Sequence of Sphaeroforma arctica JP610.</title>
        <authorList>
            <consortium name="The Broad Institute Genome Sequencing Platform"/>
            <person name="Russ C."/>
            <person name="Cuomo C."/>
            <person name="Young S.K."/>
            <person name="Zeng Q."/>
            <person name="Gargeya S."/>
            <person name="Alvarado L."/>
            <person name="Berlin A."/>
            <person name="Chapman S.B."/>
            <person name="Chen Z."/>
            <person name="Freedman E."/>
            <person name="Gellesch M."/>
            <person name="Goldberg J."/>
            <person name="Griggs A."/>
            <person name="Gujja S."/>
            <person name="Heilman E."/>
            <person name="Heiman D."/>
            <person name="Howarth C."/>
            <person name="Mehta T."/>
            <person name="Neiman D."/>
            <person name="Pearson M."/>
            <person name="Roberts A."/>
            <person name="Saif S."/>
            <person name="Shea T."/>
            <person name="Shenoy N."/>
            <person name="Sisk P."/>
            <person name="Stolte C."/>
            <person name="Sykes S."/>
            <person name="White J."/>
            <person name="Yandava C."/>
            <person name="Burger G."/>
            <person name="Gray M.W."/>
            <person name="Holland P.W.H."/>
            <person name="King N."/>
            <person name="Lang F.B.F."/>
            <person name="Roger A.J."/>
            <person name="Ruiz-Trillo I."/>
            <person name="Haas B."/>
            <person name="Nusbaum C."/>
            <person name="Birren B."/>
        </authorList>
    </citation>
    <scope>NUCLEOTIDE SEQUENCE [LARGE SCALE GENOMIC DNA]</scope>
    <source>
        <strain evidence="2 3">JP610</strain>
    </source>
</reference>
<dbReference type="RefSeq" id="XP_014159120.1">
    <property type="nucleotide sequence ID" value="XM_014303645.1"/>
</dbReference>
<gene>
    <name evidence="2" type="ORF">SARC_02594</name>
</gene>